<dbReference type="EMBL" id="AP022325">
    <property type="protein sequence ID" value="BBU47416.1"/>
    <property type="molecule type" value="Genomic_DNA"/>
</dbReference>
<organism evidence="2 3">
    <name type="scientific">Mycoplasmopsis felis</name>
    <dbReference type="NCBI Taxonomy" id="33923"/>
    <lineage>
        <taxon>Bacteria</taxon>
        <taxon>Bacillati</taxon>
        <taxon>Mycoplasmatota</taxon>
        <taxon>Mycoplasmoidales</taxon>
        <taxon>Metamycoplasmataceae</taxon>
        <taxon>Mycoplasmopsis</taxon>
    </lineage>
</organism>
<name>A0A809SK09_9BACT</name>
<proteinExistence type="predicted"/>
<gene>
    <name evidence="2" type="ORF">JPM2_1090</name>
</gene>
<keyword evidence="3" id="KW-1185">Reference proteome</keyword>
<accession>A0A809SK09</accession>
<feature type="region of interest" description="Disordered" evidence="1">
    <location>
        <begin position="428"/>
        <end position="452"/>
    </location>
</feature>
<evidence type="ECO:0000313" key="2">
    <source>
        <dbReference type="EMBL" id="BBU47416.1"/>
    </source>
</evidence>
<dbReference type="Proteomes" id="UP000464317">
    <property type="component" value="Chromosome"/>
</dbReference>
<dbReference type="AlphaFoldDB" id="A0A809SK09"/>
<feature type="compositionally biased region" description="Low complexity" evidence="1">
    <location>
        <begin position="430"/>
        <end position="443"/>
    </location>
</feature>
<protein>
    <submittedName>
        <fullName evidence="2">Uncharacterized protein</fullName>
    </submittedName>
</protein>
<sequence length="758" mass="86979">MVRNKIKCYITIKLQADDAVVNKFKLWTRARGYYRGLQKNKALPTKFIKLYYSLDGQTYERVKNQDKEAKEQLFTLNQNGEIAREANNNVDYTEINFDPVKAKYIRFEFEAPEIEGIKGEIIPGTQERATTNYGVVGFNEVELVQLTDSGKQKWAEANDIERYKDSSSIVLPNHLSIEFDKTIKLDNTYILNADQEANKVKNYNLTSNFDLTTLTADKINVRHYLNETASENVDVNIAVVVDEIATKTLSDKVIAKEFKISLFKDHENKKEYILNVIKPSLYLRDFKPFTDKINEQYNSLMHEKSSDQRYNDVKQLKTQLDQLISSKLEQGVDHDYLTDKDEVINKFNEIRQKVAEIDGKTLLLLKSHSVKRITNSKFEISVTLDKRFVKDGETQAIKLKTDDTTLSDSILTVNSSDWNRSEAISPYASQGQNNQQGPQAATPSSNTQQDGNQTVVSQVITPSVTTKGNDITIKFVIDKDEDKTINVLGLTLGNEEIAKFNYAMELRKLSNLVQNFNRTWDIHSGKYTYTFDIKGYNIVDKESEPIVFETSDGNINGTDLSVTHKENGVNSYQFKLQGQETQPNQTGEPTKNWWMNQITINGHVLKTQNNDDVQENSTRYHARRIEWKVYDAYIQRLGTWNNSSNNKRFTLHFKLENPEGLIQPKNKIINKFQYWYNISTGPEYNGRVLYGSNTDYSINNRAGVINFRSPNTFILRPSENQSKVLSITIDNITIPKDKIKTKSGYDLDGKVTSQTELN</sequence>
<dbReference type="Gene3D" id="2.60.120.260">
    <property type="entry name" value="Galactose-binding domain-like"/>
    <property type="match status" value="1"/>
</dbReference>
<reference evidence="2 3" key="1">
    <citation type="submission" date="2020-01" db="EMBL/GenBank/DDBJ databases">
        <title>Complete genome sequence of Mycoplasma felis strain Myco-2.</title>
        <authorList>
            <person name="Kinoshita Y."/>
            <person name="Niwa H."/>
            <person name="Uchida-Fujii E."/>
            <person name="Nukada T."/>
        </authorList>
    </citation>
    <scope>NUCLEOTIDE SEQUENCE [LARGE SCALE GENOMIC DNA]</scope>
    <source>
        <strain evidence="2 3">Myco-2</strain>
    </source>
</reference>
<dbReference type="KEGG" id="mfel:JPM2_1090"/>
<evidence type="ECO:0000256" key="1">
    <source>
        <dbReference type="SAM" id="MobiDB-lite"/>
    </source>
</evidence>
<evidence type="ECO:0000313" key="3">
    <source>
        <dbReference type="Proteomes" id="UP000464317"/>
    </source>
</evidence>
<dbReference type="RefSeq" id="WP_161552943.1">
    <property type="nucleotide sequence ID" value="NZ_AP022325.1"/>
</dbReference>